<dbReference type="InterPro" id="IPR001304">
    <property type="entry name" value="C-type_lectin-like"/>
</dbReference>
<dbReference type="InterPro" id="IPR050111">
    <property type="entry name" value="C-type_lectin/snaclec_domain"/>
</dbReference>
<feature type="domain" description="C-type lectin" evidence="2">
    <location>
        <begin position="28"/>
        <end position="149"/>
    </location>
</feature>
<name>A0A6J8DY97_MYTCO</name>
<dbReference type="AlphaFoldDB" id="A0A6J8DY97"/>
<protein>
    <submittedName>
        <fullName evidence="3">MRC</fullName>
    </submittedName>
</protein>
<dbReference type="InterPro" id="IPR016186">
    <property type="entry name" value="C-type_lectin-like/link_sf"/>
</dbReference>
<dbReference type="Gene3D" id="3.10.100.10">
    <property type="entry name" value="Mannose-Binding Protein A, subunit A"/>
    <property type="match status" value="1"/>
</dbReference>
<dbReference type="OrthoDB" id="6271941at2759"/>
<dbReference type="PROSITE" id="PS50041">
    <property type="entry name" value="C_TYPE_LECTIN_2"/>
    <property type="match status" value="1"/>
</dbReference>
<dbReference type="SMART" id="SM00034">
    <property type="entry name" value="CLECT"/>
    <property type="match status" value="1"/>
</dbReference>
<dbReference type="PROSITE" id="PS00615">
    <property type="entry name" value="C_TYPE_LECTIN_1"/>
    <property type="match status" value="1"/>
</dbReference>
<dbReference type="PANTHER" id="PTHR22803">
    <property type="entry name" value="MANNOSE, PHOSPHOLIPASE, LECTIN RECEPTOR RELATED"/>
    <property type="match status" value="1"/>
</dbReference>
<gene>
    <name evidence="3" type="ORF">MCOR_44820</name>
</gene>
<dbReference type="Pfam" id="PF00059">
    <property type="entry name" value="Lectin_C"/>
    <property type="match status" value="1"/>
</dbReference>
<dbReference type="EMBL" id="CACVKT020007907">
    <property type="protein sequence ID" value="CAC5411770.1"/>
    <property type="molecule type" value="Genomic_DNA"/>
</dbReference>
<keyword evidence="4" id="KW-1185">Reference proteome</keyword>
<dbReference type="Proteomes" id="UP000507470">
    <property type="component" value="Unassembled WGS sequence"/>
</dbReference>
<evidence type="ECO:0000313" key="3">
    <source>
        <dbReference type="EMBL" id="CAC5411770.1"/>
    </source>
</evidence>
<evidence type="ECO:0000256" key="1">
    <source>
        <dbReference type="ARBA" id="ARBA00023157"/>
    </source>
</evidence>
<dbReference type="CDD" id="cd00037">
    <property type="entry name" value="CLECT"/>
    <property type="match status" value="1"/>
</dbReference>
<dbReference type="InterPro" id="IPR018378">
    <property type="entry name" value="C-type_lectin_CS"/>
</dbReference>
<dbReference type="SUPFAM" id="SSF56436">
    <property type="entry name" value="C-type lectin-like"/>
    <property type="match status" value="1"/>
</dbReference>
<sequence>MEPVNGWTVIRRRTNLLLPSSSVGYLSFGASLYNIVIDEHVNWTTAQEICICHGGKLAEFETAGENEYIKNELRTLDAAVDGYWLGGYNFNYDNDMEWISHPDQVMPFHDMWPGQPNGPTDQLCLVHWKPWDYKWGDNFCDDTLPYICEFE</sequence>
<proteinExistence type="predicted"/>
<organism evidence="3 4">
    <name type="scientific">Mytilus coruscus</name>
    <name type="common">Sea mussel</name>
    <dbReference type="NCBI Taxonomy" id="42192"/>
    <lineage>
        <taxon>Eukaryota</taxon>
        <taxon>Metazoa</taxon>
        <taxon>Spiralia</taxon>
        <taxon>Lophotrochozoa</taxon>
        <taxon>Mollusca</taxon>
        <taxon>Bivalvia</taxon>
        <taxon>Autobranchia</taxon>
        <taxon>Pteriomorphia</taxon>
        <taxon>Mytilida</taxon>
        <taxon>Mytiloidea</taxon>
        <taxon>Mytilidae</taxon>
        <taxon>Mytilinae</taxon>
        <taxon>Mytilus</taxon>
    </lineage>
</organism>
<reference evidence="3 4" key="1">
    <citation type="submission" date="2020-06" db="EMBL/GenBank/DDBJ databases">
        <authorList>
            <person name="Li R."/>
            <person name="Bekaert M."/>
        </authorList>
    </citation>
    <scope>NUCLEOTIDE SEQUENCE [LARGE SCALE GENOMIC DNA]</scope>
    <source>
        <strain evidence="4">wild</strain>
    </source>
</reference>
<evidence type="ECO:0000313" key="4">
    <source>
        <dbReference type="Proteomes" id="UP000507470"/>
    </source>
</evidence>
<keyword evidence="1" id="KW-1015">Disulfide bond</keyword>
<accession>A0A6J8DY97</accession>
<dbReference type="InterPro" id="IPR016187">
    <property type="entry name" value="CTDL_fold"/>
</dbReference>
<evidence type="ECO:0000259" key="2">
    <source>
        <dbReference type="PROSITE" id="PS50041"/>
    </source>
</evidence>